<evidence type="ECO:0000313" key="13">
    <source>
        <dbReference type="Proteomes" id="UP001235840"/>
    </source>
</evidence>
<keyword evidence="2 9" id="KW-0813">Transport</keyword>
<dbReference type="PANTHER" id="PTHR30081:SF1">
    <property type="entry name" value="PROTEIN TRANSLOCASE SUBUNIT SECD"/>
    <property type="match status" value="1"/>
</dbReference>
<dbReference type="NCBIfam" id="TIGR00916">
    <property type="entry name" value="2A0604s01"/>
    <property type="match status" value="1"/>
</dbReference>
<feature type="transmembrane region" description="Helical" evidence="9">
    <location>
        <begin position="7"/>
        <end position="26"/>
    </location>
</feature>
<feature type="transmembrane region" description="Helical" evidence="9">
    <location>
        <begin position="379"/>
        <end position="407"/>
    </location>
</feature>
<dbReference type="NCBIfam" id="TIGR01129">
    <property type="entry name" value="secD"/>
    <property type="match status" value="1"/>
</dbReference>
<accession>A0ABT9VTC9</accession>
<feature type="transmembrane region" description="Helical" evidence="9">
    <location>
        <begin position="280"/>
        <end position="300"/>
    </location>
</feature>
<feature type="transmembrane region" description="Helical" evidence="9">
    <location>
        <begin position="306"/>
        <end position="330"/>
    </location>
</feature>
<proteinExistence type="inferred from homology"/>
<keyword evidence="8 9" id="KW-0472">Membrane</keyword>
<keyword evidence="7 9" id="KW-0811">Translocation</keyword>
<evidence type="ECO:0000256" key="9">
    <source>
        <dbReference type="HAMAP-Rule" id="MF_01463"/>
    </source>
</evidence>
<comment type="caution">
    <text evidence="12">The sequence shown here is derived from an EMBL/GenBank/DDBJ whole genome shotgun (WGS) entry which is preliminary data.</text>
</comment>
<evidence type="ECO:0000256" key="5">
    <source>
        <dbReference type="ARBA" id="ARBA00022927"/>
    </source>
</evidence>
<keyword evidence="5 9" id="KW-0653">Protein transport</keyword>
<comment type="similarity">
    <text evidence="9">Belongs to the SecD/SecF family. SecD subfamily.</text>
</comment>
<evidence type="ECO:0000256" key="6">
    <source>
        <dbReference type="ARBA" id="ARBA00022989"/>
    </source>
</evidence>
<feature type="transmembrane region" description="Helical" evidence="9">
    <location>
        <begin position="351"/>
        <end position="373"/>
    </location>
</feature>
<dbReference type="EMBL" id="JAUSTY010000001">
    <property type="protein sequence ID" value="MDQ0164244.1"/>
    <property type="molecule type" value="Genomic_DNA"/>
</dbReference>
<dbReference type="Proteomes" id="UP001235840">
    <property type="component" value="Unassembled WGS sequence"/>
</dbReference>
<dbReference type="PRINTS" id="PR00702">
    <property type="entry name" value="ACRIFLAVINRP"/>
</dbReference>
<keyword evidence="4 9" id="KW-0812">Transmembrane</keyword>
<evidence type="ECO:0000256" key="8">
    <source>
        <dbReference type="ARBA" id="ARBA00023136"/>
    </source>
</evidence>
<protein>
    <recommendedName>
        <fullName evidence="9">Protein translocase subunit SecD</fullName>
    </recommendedName>
</protein>
<dbReference type="Gene3D" id="1.20.1640.10">
    <property type="entry name" value="Multidrug efflux transporter AcrB transmembrane domain"/>
    <property type="match status" value="1"/>
</dbReference>
<keyword evidence="6 9" id="KW-1133">Transmembrane helix</keyword>
<keyword evidence="3 9" id="KW-1003">Cell membrane</keyword>
<dbReference type="SUPFAM" id="SSF82866">
    <property type="entry name" value="Multidrug efflux transporter AcrB transmembrane domain"/>
    <property type="match status" value="1"/>
</dbReference>
<comment type="function">
    <text evidence="9">Part of the Sec protein translocase complex. Interacts with the SecYEG preprotein conducting channel. SecDF uses the proton motive force (PMF) to complete protein translocation after the ATP-dependent function of SecA.</text>
</comment>
<evidence type="ECO:0000256" key="7">
    <source>
        <dbReference type="ARBA" id="ARBA00023010"/>
    </source>
</evidence>
<feature type="domain" description="Protein export membrane protein SecD/SecF C-terminal" evidence="10">
    <location>
        <begin position="235"/>
        <end position="399"/>
    </location>
</feature>
<dbReference type="HAMAP" id="MF_01463_B">
    <property type="entry name" value="SecD_B"/>
    <property type="match status" value="1"/>
</dbReference>
<name>A0ABT9VTC9_9BACI</name>
<feature type="domain" description="Protein translocase subunit SecDF P1" evidence="11">
    <location>
        <begin position="66"/>
        <end position="121"/>
    </location>
</feature>
<reference evidence="12 13" key="1">
    <citation type="submission" date="2023-07" db="EMBL/GenBank/DDBJ databases">
        <title>Genomic Encyclopedia of Type Strains, Phase IV (KMG-IV): sequencing the most valuable type-strain genomes for metagenomic binning, comparative biology and taxonomic classification.</title>
        <authorList>
            <person name="Goeker M."/>
        </authorList>
    </citation>
    <scope>NUCLEOTIDE SEQUENCE [LARGE SCALE GENOMIC DNA]</scope>
    <source>
        <strain evidence="12 13">DSM 12751</strain>
    </source>
</reference>
<evidence type="ECO:0000259" key="11">
    <source>
        <dbReference type="Pfam" id="PF21760"/>
    </source>
</evidence>
<dbReference type="Pfam" id="PF21760">
    <property type="entry name" value="SecD_1st"/>
    <property type="match status" value="1"/>
</dbReference>
<dbReference type="InterPro" id="IPR055344">
    <property type="entry name" value="SecD_SecF_C_bact"/>
</dbReference>
<dbReference type="InterPro" id="IPR048631">
    <property type="entry name" value="SecD_1st"/>
</dbReference>
<dbReference type="PANTHER" id="PTHR30081">
    <property type="entry name" value="PROTEIN-EXPORT MEMBRANE PROTEIN SEC"/>
    <property type="match status" value="1"/>
</dbReference>
<evidence type="ECO:0000259" key="10">
    <source>
        <dbReference type="Pfam" id="PF02355"/>
    </source>
</evidence>
<dbReference type="InterPro" id="IPR005791">
    <property type="entry name" value="SecD"/>
</dbReference>
<evidence type="ECO:0000256" key="3">
    <source>
        <dbReference type="ARBA" id="ARBA00022475"/>
    </source>
</evidence>
<evidence type="ECO:0000256" key="1">
    <source>
        <dbReference type="ARBA" id="ARBA00004651"/>
    </source>
</evidence>
<comment type="subunit">
    <text evidence="9">Forms a complex with SecF. Part of the essential Sec protein translocation apparatus which comprises SecA, SecYEG and auxiliary proteins SecDF. Other proteins may also be involved.</text>
</comment>
<evidence type="ECO:0000256" key="2">
    <source>
        <dbReference type="ARBA" id="ARBA00022448"/>
    </source>
</evidence>
<gene>
    <name evidence="9" type="primary">secD</name>
    <name evidence="12" type="ORF">J2S11_000143</name>
</gene>
<dbReference type="InterPro" id="IPR048634">
    <property type="entry name" value="SecD_SecF_C"/>
</dbReference>
<dbReference type="Gene3D" id="3.30.70.3220">
    <property type="match status" value="1"/>
</dbReference>
<sequence length="429" mass="46651">MTKSGRIIAFVLIVIVAFGFIAWSFLDVANGITLGLDLQGGFEILYKVSPLRDDQQISQQTLLHTQAALQRRINVIGVSEPELSIEGDDRVRVKLAGVTDPEQARRMLSTEAHLSFRDVNDNLLMTGEDLKEGSARVYNDEYGRPVVGIEFNDADKVLEITRSLLQQPMAIWLDFEEGVDSYEQAIMNENESNMISAPIIQSALPGSGQITSSTWNYQEASELAALLNAGALPVELEELSANSVGAKLGEQAMDLTVRAGVIGGILIFLYMLFYYRLPGLVAGITIIGYVYLILLVFNWMGATLTLPGIAALVLGVGMAVDANILTYERIKEEIRSGKTILSSFKAGSKRALATIMDANITTIIAASVLFYFGSSSIQGFAVMLIVSIVLSIVTAVFGTRLLLGLLVTSRALDKKPRLFGVKESEISEL</sequence>
<feature type="transmembrane region" description="Helical" evidence="9">
    <location>
        <begin position="255"/>
        <end position="273"/>
    </location>
</feature>
<evidence type="ECO:0000256" key="4">
    <source>
        <dbReference type="ARBA" id="ARBA00022692"/>
    </source>
</evidence>
<dbReference type="InterPro" id="IPR001036">
    <property type="entry name" value="Acrflvin-R"/>
</dbReference>
<dbReference type="RefSeq" id="WP_307389569.1">
    <property type="nucleotide sequence ID" value="NZ_BAAADK010000009.1"/>
</dbReference>
<evidence type="ECO:0000313" key="12">
    <source>
        <dbReference type="EMBL" id="MDQ0164244.1"/>
    </source>
</evidence>
<organism evidence="12 13">
    <name type="scientific">Caldalkalibacillus horti</name>
    <dbReference type="NCBI Taxonomy" id="77523"/>
    <lineage>
        <taxon>Bacteria</taxon>
        <taxon>Bacillati</taxon>
        <taxon>Bacillota</taxon>
        <taxon>Bacilli</taxon>
        <taxon>Bacillales</taxon>
        <taxon>Bacillaceae</taxon>
        <taxon>Caldalkalibacillus</taxon>
    </lineage>
</organism>
<keyword evidence="13" id="KW-1185">Reference proteome</keyword>
<comment type="subcellular location">
    <subcellularLocation>
        <location evidence="1 9">Cell membrane</location>
        <topology evidence="1 9">Multi-pass membrane protein</topology>
    </subcellularLocation>
</comment>
<dbReference type="Pfam" id="PF02355">
    <property type="entry name" value="SecD_SecF_C"/>
    <property type="match status" value="1"/>
</dbReference>
<dbReference type="InterPro" id="IPR022813">
    <property type="entry name" value="SecD/SecF_arch_bac"/>
</dbReference>